<organism evidence="2 3">
    <name type="scientific">Euplotes crassus</name>
    <dbReference type="NCBI Taxonomy" id="5936"/>
    <lineage>
        <taxon>Eukaryota</taxon>
        <taxon>Sar</taxon>
        <taxon>Alveolata</taxon>
        <taxon>Ciliophora</taxon>
        <taxon>Intramacronucleata</taxon>
        <taxon>Spirotrichea</taxon>
        <taxon>Hypotrichia</taxon>
        <taxon>Euplotida</taxon>
        <taxon>Euplotidae</taxon>
        <taxon>Moneuplotes</taxon>
    </lineage>
</organism>
<evidence type="ECO:0000313" key="3">
    <source>
        <dbReference type="Proteomes" id="UP001295684"/>
    </source>
</evidence>
<keyword evidence="3" id="KW-1185">Reference proteome</keyword>
<comment type="caution">
    <text evidence="2">The sequence shown here is derived from an EMBL/GenBank/DDBJ whole genome shotgun (WGS) entry which is preliminary data.</text>
</comment>
<protein>
    <submittedName>
        <fullName evidence="2">Uncharacterized protein</fullName>
    </submittedName>
</protein>
<sequence length="340" mass="39638">MQSSEQNKEIFSLKNHCMPGMIKRKMTSDKIIPFENAVINKVQYPKGFNVVRTPDKRRCCEAVQNRFIFPKPNLMKEVNKEVIFQTPKNSKLSSTNFLTPTKSIESISQGKTTFKGMPINFIKIPSFNEVRPRSACPGAQDTPDFKPVTKDSTSRMSRLPIHFFHGKEEEKVAPKRQFKNKGRCNRERFNRVKESAKILRKESYCHRESLLISRNSTIHSRNSLYRMSASEESPLMRFVNSHSNSFQNSPMVHSKGRYKYKRIKKKPASNNKRPLKPSFPSKKPSQFKPKNFAPKRRIRRDRVDCKMIVKKIRKSLTPFRNKPKNLTILDNTTDITLQKI</sequence>
<name>A0AAD1Y7F4_EUPCR</name>
<accession>A0AAD1Y7F4</accession>
<evidence type="ECO:0000313" key="2">
    <source>
        <dbReference type="EMBL" id="CAI2386801.1"/>
    </source>
</evidence>
<dbReference type="Proteomes" id="UP001295684">
    <property type="component" value="Unassembled WGS sequence"/>
</dbReference>
<gene>
    <name evidence="2" type="ORF">ECRASSUSDP1_LOCUS28425</name>
</gene>
<dbReference type="EMBL" id="CAMPGE010029336">
    <property type="protein sequence ID" value="CAI2386801.1"/>
    <property type="molecule type" value="Genomic_DNA"/>
</dbReference>
<dbReference type="AlphaFoldDB" id="A0AAD1Y7F4"/>
<feature type="compositionally biased region" description="Basic and acidic residues" evidence="1">
    <location>
        <begin position="143"/>
        <end position="152"/>
    </location>
</feature>
<feature type="region of interest" description="Disordered" evidence="1">
    <location>
        <begin position="132"/>
        <end position="152"/>
    </location>
</feature>
<proteinExistence type="predicted"/>
<feature type="compositionally biased region" description="Low complexity" evidence="1">
    <location>
        <begin position="276"/>
        <end position="292"/>
    </location>
</feature>
<reference evidence="2" key="1">
    <citation type="submission" date="2023-07" db="EMBL/GenBank/DDBJ databases">
        <authorList>
            <consortium name="AG Swart"/>
            <person name="Singh M."/>
            <person name="Singh A."/>
            <person name="Seah K."/>
            <person name="Emmerich C."/>
        </authorList>
    </citation>
    <scope>NUCLEOTIDE SEQUENCE</scope>
    <source>
        <strain evidence="2">DP1</strain>
    </source>
</reference>
<evidence type="ECO:0000256" key="1">
    <source>
        <dbReference type="SAM" id="MobiDB-lite"/>
    </source>
</evidence>
<feature type="region of interest" description="Disordered" evidence="1">
    <location>
        <begin position="264"/>
        <end position="299"/>
    </location>
</feature>